<dbReference type="SUPFAM" id="SSF56349">
    <property type="entry name" value="DNA breaking-rejoining enzymes"/>
    <property type="match status" value="1"/>
</dbReference>
<dbReference type="PANTHER" id="PTHR30349">
    <property type="entry name" value="PHAGE INTEGRASE-RELATED"/>
    <property type="match status" value="1"/>
</dbReference>
<dbReference type="InterPro" id="IPR002104">
    <property type="entry name" value="Integrase_catalytic"/>
</dbReference>
<dbReference type="AlphaFoldDB" id="A0A5S4ZPP9"/>
<feature type="domain" description="Core-binding (CB)" evidence="8">
    <location>
        <begin position="64"/>
        <end position="147"/>
    </location>
</feature>
<dbReference type="RefSeq" id="WP_166512335.1">
    <property type="nucleotide sequence ID" value="NZ_VNHM01000014.1"/>
</dbReference>
<keyword evidence="4 6" id="KW-0238">DNA-binding</keyword>
<dbReference type="Gene3D" id="1.10.443.10">
    <property type="entry name" value="Intergrase catalytic core"/>
    <property type="match status" value="1"/>
</dbReference>
<proteinExistence type="inferred from homology"/>
<feature type="domain" description="Tyr recombinase" evidence="7">
    <location>
        <begin position="168"/>
        <end position="361"/>
    </location>
</feature>
<dbReference type="InterPro" id="IPR050090">
    <property type="entry name" value="Tyrosine_recombinase_XerCD"/>
</dbReference>
<evidence type="ECO:0000259" key="7">
    <source>
        <dbReference type="PROSITE" id="PS51898"/>
    </source>
</evidence>
<evidence type="ECO:0000256" key="6">
    <source>
        <dbReference type="PROSITE-ProRule" id="PRU01248"/>
    </source>
</evidence>
<evidence type="ECO:0000259" key="8">
    <source>
        <dbReference type="PROSITE" id="PS51900"/>
    </source>
</evidence>
<dbReference type="InterPro" id="IPR013762">
    <property type="entry name" value="Integrase-like_cat_sf"/>
</dbReference>
<evidence type="ECO:0000256" key="2">
    <source>
        <dbReference type="ARBA" id="ARBA00008857"/>
    </source>
</evidence>
<dbReference type="InterPro" id="IPR011010">
    <property type="entry name" value="DNA_brk_join_enz"/>
</dbReference>
<dbReference type="Proteomes" id="UP000323166">
    <property type="component" value="Unassembled WGS sequence"/>
</dbReference>
<dbReference type="InterPro" id="IPR044068">
    <property type="entry name" value="CB"/>
</dbReference>
<dbReference type="Pfam" id="PF14659">
    <property type="entry name" value="Phage_int_SAM_3"/>
    <property type="match status" value="1"/>
</dbReference>
<keyword evidence="10" id="KW-1185">Reference proteome</keyword>
<dbReference type="InterPro" id="IPR004107">
    <property type="entry name" value="Integrase_SAM-like_N"/>
</dbReference>
<evidence type="ECO:0000256" key="5">
    <source>
        <dbReference type="ARBA" id="ARBA00023172"/>
    </source>
</evidence>
<keyword evidence="5" id="KW-0233">DNA recombination</keyword>
<evidence type="ECO:0000313" key="10">
    <source>
        <dbReference type="Proteomes" id="UP000323166"/>
    </source>
</evidence>
<evidence type="ECO:0000256" key="1">
    <source>
        <dbReference type="ARBA" id="ARBA00003283"/>
    </source>
</evidence>
<comment type="similarity">
    <text evidence="2">Belongs to the 'phage' integrase family.</text>
</comment>
<evidence type="ECO:0000256" key="3">
    <source>
        <dbReference type="ARBA" id="ARBA00022908"/>
    </source>
</evidence>
<evidence type="ECO:0000313" key="9">
    <source>
        <dbReference type="EMBL" id="TYO94534.1"/>
    </source>
</evidence>
<dbReference type="GO" id="GO:0015074">
    <property type="term" value="P:DNA integration"/>
    <property type="evidence" value="ECO:0007669"/>
    <property type="project" value="UniProtKB-KW"/>
</dbReference>
<dbReference type="GO" id="GO:0006310">
    <property type="term" value="P:DNA recombination"/>
    <property type="evidence" value="ECO:0007669"/>
    <property type="project" value="UniProtKB-KW"/>
</dbReference>
<dbReference type="CDD" id="cd01189">
    <property type="entry name" value="INT_ICEBs1_C_like"/>
    <property type="match status" value="1"/>
</dbReference>
<name>A0A5S4ZPP9_9FIRM</name>
<accession>A0A5S4ZPP9</accession>
<reference evidence="9 10" key="1">
    <citation type="submission" date="2019-07" db="EMBL/GenBank/DDBJ databases">
        <title>Genomic Encyclopedia of Type Strains, Phase I: the one thousand microbial genomes (KMG-I) project.</title>
        <authorList>
            <person name="Kyrpides N."/>
        </authorList>
    </citation>
    <scope>NUCLEOTIDE SEQUENCE [LARGE SCALE GENOMIC DNA]</scope>
    <source>
        <strain evidence="9 10">DSM 6562</strain>
    </source>
</reference>
<dbReference type="PROSITE" id="PS51898">
    <property type="entry name" value="TYR_RECOMBINASE"/>
    <property type="match status" value="1"/>
</dbReference>
<dbReference type="Gene3D" id="1.10.150.130">
    <property type="match status" value="1"/>
</dbReference>
<organism evidence="9 10">
    <name type="scientific">Desulfallas thermosapovorans DSM 6562</name>
    <dbReference type="NCBI Taxonomy" id="1121431"/>
    <lineage>
        <taxon>Bacteria</taxon>
        <taxon>Bacillati</taxon>
        <taxon>Bacillota</taxon>
        <taxon>Clostridia</taxon>
        <taxon>Eubacteriales</taxon>
        <taxon>Desulfallaceae</taxon>
        <taxon>Desulfallas</taxon>
    </lineage>
</organism>
<dbReference type="EMBL" id="VNHM01000014">
    <property type="protein sequence ID" value="TYO94534.1"/>
    <property type="molecule type" value="Genomic_DNA"/>
</dbReference>
<sequence>MAGHLKPDGKGKWKIIIEAGRDPATGNRKRIVRRYKGRKAEAEEYMARLIADFSRGNYVELNRTTLGDWLKTWLQEYKKQRLRPTTYENYNTMIDHHIIPNIGKMTLQELKTDHLQKLYNKKTAEGKSPATVHRIHQVIHGALEQAVKNQLVIRNVSKSAVLPSIKKPETRALTLNEQNAFIAALKGDRLSAAFIVLLGTGLRRGELLGLCWKDVDIDGGILKVREGVTYTKESGLTRQAPKTESGYRIIPLSGAVIAALKEHRKNMLSEGNHCPEMPVFCTKKGTQILPRNFNRKFNILCKKAGIDGVSPHSLRHTFATRLLEEGESLKVVQELLGHARLAITADIYSHVSTELKRSAISKLDKLFTPGN</sequence>
<comment type="function">
    <text evidence="1">Site-specific tyrosine recombinase, which acts by catalyzing the cutting and rejoining of the recombining DNA molecules.</text>
</comment>
<dbReference type="InterPro" id="IPR010998">
    <property type="entry name" value="Integrase_recombinase_N"/>
</dbReference>
<dbReference type="PROSITE" id="PS51900">
    <property type="entry name" value="CB"/>
    <property type="match status" value="1"/>
</dbReference>
<dbReference type="GO" id="GO:0003677">
    <property type="term" value="F:DNA binding"/>
    <property type="evidence" value="ECO:0007669"/>
    <property type="project" value="UniProtKB-UniRule"/>
</dbReference>
<dbReference type="Pfam" id="PF00589">
    <property type="entry name" value="Phage_integrase"/>
    <property type="match status" value="1"/>
</dbReference>
<comment type="caution">
    <text evidence="9">The sequence shown here is derived from an EMBL/GenBank/DDBJ whole genome shotgun (WGS) entry which is preliminary data.</text>
</comment>
<evidence type="ECO:0000256" key="4">
    <source>
        <dbReference type="ARBA" id="ARBA00023125"/>
    </source>
</evidence>
<dbReference type="PANTHER" id="PTHR30349:SF91">
    <property type="entry name" value="INTA PROTEIN"/>
    <property type="match status" value="1"/>
</dbReference>
<keyword evidence="3" id="KW-0229">DNA integration</keyword>
<gene>
    <name evidence="9" type="ORF">LX24_02370</name>
</gene>
<protein>
    <submittedName>
        <fullName evidence="9">Integrase</fullName>
    </submittedName>
</protein>